<protein>
    <recommendedName>
        <fullName evidence="4">SH3 domain-containing protein</fullName>
    </recommendedName>
</protein>
<evidence type="ECO:0008006" key="4">
    <source>
        <dbReference type="Google" id="ProtNLM"/>
    </source>
</evidence>
<organism evidence="2 3">
    <name type="scientific">Martelella mangrovi</name>
    <dbReference type="NCBI Taxonomy" id="1397477"/>
    <lineage>
        <taxon>Bacteria</taxon>
        <taxon>Pseudomonadati</taxon>
        <taxon>Pseudomonadota</taxon>
        <taxon>Alphaproteobacteria</taxon>
        <taxon>Hyphomicrobiales</taxon>
        <taxon>Aurantimonadaceae</taxon>
        <taxon>Martelella</taxon>
    </lineage>
</organism>
<evidence type="ECO:0000256" key="1">
    <source>
        <dbReference type="SAM" id="SignalP"/>
    </source>
</evidence>
<keyword evidence="1" id="KW-0732">Signal</keyword>
<comment type="caution">
    <text evidence="2">The sequence shown here is derived from an EMBL/GenBank/DDBJ whole genome shotgun (WGS) entry which is preliminary data.</text>
</comment>
<dbReference type="EMBL" id="JBEPLY010000001">
    <property type="protein sequence ID" value="MET3598390.1"/>
    <property type="molecule type" value="Genomic_DNA"/>
</dbReference>
<dbReference type="RefSeq" id="WP_354432822.1">
    <property type="nucleotide sequence ID" value="NZ_JBEPLY010000001.1"/>
</dbReference>
<evidence type="ECO:0000313" key="2">
    <source>
        <dbReference type="EMBL" id="MET3598390.1"/>
    </source>
</evidence>
<proteinExistence type="predicted"/>
<name>A0ABV2I640_9HYPH</name>
<keyword evidence="3" id="KW-1185">Reference proteome</keyword>
<evidence type="ECO:0000313" key="3">
    <source>
        <dbReference type="Proteomes" id="UP001549164"/>
    </source>
</evidence>
<reference evidence="2 3" key="1">
    <citation type="submission" date="2024-06" db="EMBL/GenBank/DDBJ databases">
        <title>Genomic Encyclopedia of Type Strains, Phase IV (KMG-IV): sequencing the most valuable type-strain genomes for metagenomic binning, comparative biology and taxonomic classification.</title>
        <authorList>
            <person name="Goeker M."/>
        </authorList>
    </citation>
    <scope>NUCLEOTIDE SEQUENCE [LARGE SCALE GENOMIC DNA]</scope>
    <source>
        <strain evidence="2 3">DSM 28102</strain>
    </source>
</reference>
<sequence>MSVKLFKWLAPAVAGLAIIALPAHVDAYSGEVYAVCHLDPQGDNYLSLRSCGSSKCNEIARLGPGTFVLTLEPYDTRGWREVMVMRSLSEADNPSGPVGWVYGKYICHVDLTGG</sequence>
<gene>
    <name evidence="2" type="ORF">ABID12_000311</name>
</gene>
<dbReference type="Proteomes" id="UP001549164">
    <property type="component" value="Unassembled WGS sequence"/>
</dbReference>
<accession>A0ABV2I640</accession>
<feature type="signal peptide" evidence="1">
    <location>
        <begin position="1"/>
        <end position="25"/>
    </location>
</feature>
<feature type="chain" id="PRO_5045728610" description="SH3 domain-containing protein" evidence="1">
    <location>
        <begin position="26"/>
        <end position="114"/>
    </location>
</feature>